<gene>
    <name evidence="2" type="ORF">CFP56_030313</name>
</gene>
<evidence type="ECO:0000313" key="3">
    <source>
        <dbReference type="Proteomes" id="UP000237347"/>
    </source>
</evidence>
<evidence type="ECO:0000256" key="1">
    <source>
        <dbReference type="SAM" id="MobiDB-lite"/>
    </source>
</evidence>
<feature type="region of interest" description="Disordered" evidence="1">
    <location>
        <begin position="466"/>
        <end position="486"/>
    </location>
</feature>
<dbReference type="EMBL" id="PKMF04000503">
    <property type="protein sequence ID" value="KAK7828393.1"/>
    <property type="molecule type" value="Genomic_DNA"/>
</dbReference>
<protein>
    <submittedName>
        <fullName evidence="2">Uncharacterized protein</fullName>
    </submittedName>
</protein>
<evidence type="ECO:0000313" key="2">
    <source>
        <dbReference type="EMBL" id="KAK7828393.1"/>
    </source>
</evidence>
<accession>A0AAW0JMY2</accession>
<feature type="compositionally biased region" description="Polar residues" evidence="1">
    <location>
        <begin position="421"/>
        <end position="440"/>
    </location>
</feature>
<sequence>MDDGVAYVVLLLALGNVEDNVQDSTYGPWIVVKHKLNGAKNKSSNMGPQARHYAGNVQWSRDGYSRSEPVGPSREIKRKISPTKGLTFSSLSPKLTDNGKKAFKVEKAKGITKPSPQASVKGKKALARSRAATNVVDRRDFSLEVLLANHAPSSTSVPSCAPFNGVSVQGAAAEAQPAITEEAKHDGGDFKERAYRSPCAPDLGLELVHSSEVESMEDDALVNRSKLDEGRCRSNGLDVDGHGHSVVGMSIEGAGCECNPEESFEATRLGLEGGVNDPIGARKPAFKNHVRELVRIHDPAILIVMETRVGGVRAKEIADELPFDRAIHTDTIGYAASPPQGLKTHTLTLSHHSAELTACFAAQMSQTLFPLPLAPSSSRFSSNLSKNSNLLCPHSPIFSNPTFPHPLTFHSKLRISQPTSITPIRSQPMSHSSTNSNSAPIDNPRWSLHGMTALVTGGTREIGHTFKKKVGTSGADGLNTDHLSSN</sequence>
<comment type="caution">
    <text evidence="2">The sequence shown here is derived from an EMBL/GenBank/DDBJ whole genome shotgun (WGS) entry which is preliminary data.</text>
</comment>
<name>A0AAW0JMY2_QUESU</name>
<keyword evidence="3" id="KW-1185">Reference proteome</keyword>
<reference evidence="2 3" key="1">
    <citation type="journal article" date="2018" name="Sci. Data">
        <title>The draft genome sequence of cork oak.</title>
        <authorList>
            <person name="Ramos A.M."/>
            <person name="Usie A."/>
            <person name="Barbosa P."/>
            <person name="Barros P.M."/>
            <person name="Capote T."/>
            <person name="Chaves I."/>
            <person name="Simoes F."/>
            <person name="Abreu I."/>
            <person name="Carrasquinho I."/>
            <person name="Faro C."/>
            <person name="Guimaraes J.B."/>
            <person name="Mendonca D."/>
            <person name="Nobrega F."/>
            <person name="Rodrigues L."/>
            <person name="Saibo N.J.M."/>
            <person name="Varela M.C."/>
            <person name="Egas C."/>
            <person name="Matos J."/>
            <person name="Miguel C.M."/>
            <person name="Oliveira M.M."/>
            <person name="Ricardo C.P."/>
            <person name="Goncalves S."/>
        </authorList>
    </citation>
    <scope>NUCLEOTIDE SEQUENCE [LARGE SCALE GENOMIC DNA]</scope>
    <source>
        <strain evidence="3">cv. HL8</strain>
    </source>
</reference>
<proteinExistence type="predicted"/>
<feature type="region of interest" description="Disordered" evidence="1">
    <location>
        <begin position="421"/>
        <end position="445"/>
    </location>
</feature>
<dbReference type="AlphaFoldDB" id="A0AAW0JMY2"/>
<organism evidence="2 3">
    <name type="scientific">Quercus suber</name>
    <name type="common">Cork oak</name>
    <dbReference type="NCBI Taxonomy" id="58331"/>
    <lineage>
        <taxon>Eukaryota</taxon>
        <taxon>Viridiplantae</taxon>
        <taxon>Streptophyta</taxon>
        <taxon>Embryophyta</taxon>
        <taxon>Tracheophyta</taxon>
        <taxon>Spermatophyta</taxon>
        <taxon>Magnoliopsida</taxon>
        <taxon>eudicotyledons</taxon>
        <taxon>Gunneridae</taxon>
        <taxon>Pentapetalae</taxon>
        <taxon>rosids</taxon>
        <taxon>fabids</taxon>
        <taxon>Fagales</taxon>
        <taxon>Fagaceae</taxon>
        <taxon>Quercus</taxon>
    </lineage>
</organism>
<dbReference type="Proteomes" id="UP000237347">
    <property type="component" value="Unassembled WGS sequence"/>
</dbReference>